<accession>A0A6A6BKK4</accession>
<keyword evidence="2" id="KW-1185">Reference proteome</keyword>
<protein>
    <submittedName>
        <fullName evidence="1">Uncharacterized protein</fullName>
    </submittedName>
</protein>
<name>A0A6A6BKK4_9PEZI</name>
<proteinExistence type="predicted"/>
<evidence type="ECO:0000313" key="1">
    <source>
        <dbReference type="EMBL" id="KAF2144650.1"/>
    </source>
</evidence>
<dbReference type="Proteomes" id="UP000799438">
    <property type="component" value="Unassembled WGS sequence"/>
</dbReference>
<sequence length="305" mass="34337">MSNNTASFRTHIESAIKDIRTVLHENPSWMTKKRLKYVEASTDDELIERLLVFIPVKIQNALGVRGLVGIEGLLLLGRTEGECIPDINPGIYLAVGKPKSGEEKVPVCYGGSGISENGTEQRIAQHDNPTYRANHSTKLFYQKLDDPDCPRRAEAVCLAKFARGCPQWVENEELTAVMEHAFIMLLGLLDNGASFDKYKRMDSYGAIRLTRMVPTNRQLPLFEQPRLDRKRPYTKEEKAEIPAFERSRPAPEGQVFPAKVKGNGEIAMAEELMAAQKSLRINIRSFVGNVPMNLCSVDDWRSLYV</sequence>
<dbReference type="EMBL" id="ML995479">
    <property type="protein sequence ID" value="KAF2144650.1"/>
    <property type="molecule type" value="Genomic_DNA"/>
</dbReference>
<reference evidence="1" key="1">
    <citation type="journal article" date="2020" name="Stud. Mycol.">
        <title>101 Dothideomycetes genomes: a test case for predicting lifestyles and emergence of pathogens.</title>
        <authorList>
            <person name="Haridas S."/>
            <person name="Albert R."/>
            <person name="Binder M."/>
            <person name="Bloem J."/>
            <person name="Labutti K."/>
            <person name="Salamov A."/>
            <person name="Andreopoulos B."/>
            <person name="Baker S."/>
            <person name="Barry K."/>
            <person name="Bills G."/>
            <person name="Bluhm B."/>
            <person name="Cannon C."/>
            <person name="Castanera R."/>
            <person name="Culley D."/>
            <person name="Daum C."/>
            <person name="Ezra D."/>
            <person name="Gonzalez J."/>
            <person name="Henrissat B."/>
            <person name="Kuo A."/>
            <person name="Liang C."/>
            <person name="Lipzen A."/>
            <person name="Lutzoni F."/>
            <person name="Magnuson J."/>
            <person name="Mondo S."/>
            <person name="Nolan M."/>
            <person name="Ohm R."/>
            <person name="Pangilinan J."/>
            <person name="Park H.-J."/>
            <person name="Ramirez L."/>
            <person name="Alfaro M."/>
            <person name="Sun H."/>
            <person name="Tritt A."/>
            <person name="Yoshinaga Y."/>
            <person name="Zwiers L.-H."/>
            <person name="Turgeon B."/>
            <person name="Goodwin S."/>
            <person name="Spatafora J."/>
            <person name="Crous P."/>
            <person name="Grigoriev I."/>
        </authorList>
    </citation>
    <scope>NUCLEOTIDE SEQUENCE</scope>
    <source>
        <strain evidence="1">CBS 121167</strain>
    </source>
</reference>
<evidence type="ECO:0000313" key="2">
    <source>
        <dbReference type="Proteomes" id="UP000799438"/>
    </source>
</evidence>
<dbReference type="RefSeq" id="XP_033400362.1">
    <property type="nucleotide sequence ID" value="XM_033541889.1"/>
</dbReference>
<gene>
    <name evidence="1" type="ORF">K452DRAFT_296066</name>
</gene>
<dbReference type="AlphaFoldDB" id="A0A6A6BKK4"/>
<dbReference type="GeneID" id="54299386"/>
<organism evidence="1 2">
    <name type="scientific">Aplosporella prunicola CBS 121167</name>
    <dbReference type="NCBI Taxonomy" id="1176127"/>
    <lineage>
        <taxon>Eukaryota</taxon>
        <taxon>Fungi</taxon>
        <taxon>Dikarya</taxon>
        <taxon>Ascomycota</taxon>
        <taxon>Pezizomycotina</taxon>
        <taxon>Dothideomycetes</taxon>
        <taxon>Dothideomycetes incertae sedis</taxon>
        <taxon>Botryosphaeriales</taxon>
        <taxon>Aplosporellaceae</taxon>
        <taxon>Aplosporella</taxon>
    </lineage>
</organism>